<feature type="transmembrane region" description="Helical" evidence="5">
    <location>
        <begin position="249"/>
        <end position="275"/>
    </location>
</feature>
<accession>A0ABV2G8K1</accession>
<evidence type="ECO:0000313" key="7">
    <source>
        <dbReference type="EMBL" id="MET3574616.1"/>
    </source>
</evidence>
<evidence type="ECO:0000259" key="6">
    <source>
        <dbReference type="Pfam" id="PF01578"/>
    </source>
</evidence>
<keyword evidence="4 5" id="KW-0472">Membrane</keyword>
<gene>
    <name evidence="7" type="ORF">ABID49_000498</name>
</gene>
<feature type="transmembrane region" description="Helical" evidence="5">
    <location>
        <begin position="97"/>
        <end position="117"/>
    </location>
</feature>
<keyword evidence="3 5" id="KW-1133">Transmembrane helix</keyword>
<evidence type="ECO:0000256" key="3">
    <source>
        <dbReference type="ARBA" id="ARBA00022989"/>
    </source>
</evidence>
<name>A0ABV2G8K1_9BACL</name>
<feature type="transmembrane region" description="Helical" evidence="5">
    <location>
        <begin position="12"/>
        <end position="29"/>
    </location>
</feature>
<feature type="transmembrane region" description="Helical" evidence="5">
    <location>
        <begin position="41"/>
        <end position="59"/>
    </location>
</feature>
<feature type="transmembrane region" description="Helical" evidence="5">
    <location>
        <begin position="221"/>
        <end position="237"/>
    </location>
</feature>
<feature type="domain" description="Cytochrome c assembly protein" evidence="6">
    <location>
        <begin position="68"/>
        <end position="268"/>
    </location>
</feature>
<dbReference type="InterPro" id="IPR002541">
    <property type="entry name" value="Cyt_c_assembly"/>
</dbReference>
<feature type="transmembrane region" description="Helical" evidence="5">
    <location>
        <begin position="65"/>
        <end position="90"/>
    </location>
</feature>
<sequence>MTDIGTMRLHEVMVVVYAVSLVLYFFDFLNGNARFRRMAGWAVVAVWILQSVFLGISVLEEHRLPVLSLFEGVNFYAWLVISVSLIIHLFRKGDFAVFFLNVIGFAAVVIATFGAAGTKGSAVGDALISELLFIHITAAMLAYTAFSLSFVFAILYLRLYKTLKKKEWNSQWGRLPSLDQAKRAMTVSVMAGVPILLVSLILGLQWAFIAAGEFPVWDPKIIGSFLLIIIYCILLYMQRRGRLNGPDVAWGHMFAFLAVVINFLLVSRLSVFHFWY</sequence>
<protein>
    <submittedName>
        <fullName evidence="7">HemX protein</fullName>
    </submittedName>
</protein>
<dbReference type="Proteomes" id="UP001549099">
    <property type="component" value="Unassembled WGS sequence"/>
</dbReference>
<feature type="transmembrane region" description="Helical" evidence="5">
    <location>
        <begin position="132"/>
        <end position="157"/>
    </location>
</feature>
<dbReference type="PANTHER" id="PTHR30071">
    <property type="entry name" value="HEME EXPORTER PROTEIN C"/>
    <property type="match status" value="1"/>
</dbReference>
<evidence type="ECO:0000256" key="1">
    <source>
        <dbReference type="ARBA" id="ARBA00004141"/>
    </source>
</evidence>
<keyword evidence="8" id="KW-1185">Reference proteome</keyword>
<comment type="subcellular location">
    <subcellularLocation>
        <location evidence="1">Membrane</location>
        <topology evidence="1">Multi-pass membrane protein</topology>
    </subcellularLocation>
</comment>
<evidence type="ECO:0000313" key="8">
    <source>
        <dbReference type="Proteomes" id="UP001549099"/>
    </source>
</evidence>
<keyword evidence="2 5" id="KW-0812">Transmembrane</keyword>
<evidence type="ECO:0000256" key="4">
    <source>
        <dbReference type="ARBA" id="ARBA00023136"/>
    </source>
</evidence>
<organism evidence="7 8">
    <name type="scientific">Bhargavaea ullalensis</name>
    <dbReference type="NCBI Taxonomy" id="1265685"/>
    <lineage>
        <taxon>Bacteria</taxon>
        <taxon>Bacillati</taxon>
        <taxon>Bacillota</taxon>
        <taxon>Bacilli</taxon>
        <taxon>Bacillales</taxon>
        <taxon>Caryophanaceae</taxon>
        <taxon>Bhargavaea</taxon>
    </lineage>
</organism>
<dbReference type="RefSeq" id="WP_354194983.1">
    <property type="nucleotide sequence ID" value="NZ_JBEPLW010000002.1"/>
</dbReference>
<evidence type="ECO:0000256" key="5">
    <source>
        <dbReference type="SAM" id="Phobius"/>
    </source>
</evidence>
<dbReference type="InterPro" id="IPR045062">
    <property type="entry name" value="Cyt_c_biogenesis_CcsA/CcmC"/>
</dbReference>
<dbReference type="EMBL" id="JBEPLW010000002">
    <property type="protein sequence ID" value="MET3574616.1"/>
    <property type="molecule type" value="Genomic_DNA"/>
</dbReference>
<comment type="caution">
    <text evidence="7">The sequence shown here is derived from an EMBL/GenBank/DDBJ whole genome shotgun (WGS) entry which is preliminary data.</text>
</comment>
<proteinExistence type="predicted"/>
<reference evidence="7 8" key="1">
    <citation type="submission" date="2024-06" db="EMBL/GenBank/DDBJ databases">
        <title>Genomic Encyclopedia of Type Strains, Phase IV (KMG-IV): sequencing the most valuable type-strain genomes for metagenomic binning, comparative biology and taxonomic classification.</title>
        <authorList>
            <person name="Goeker M."/>
        </authorList>
    </citation>
    <scope>NUCLEOTIDE SEQUENCE [LARGE SCALE GENOMIC DNA]</scope>
    <source>
        <strain evidence="7 8">DSM 26128</strain>
    </source>
</reference>
<feature type="transmembrane region" description="Helical" evidence="5">
    <location>
        <begin position="184"/>
        <end position="209"/>
    </location>
</feature>
<dbReference type="Pfam" id="PF01578">
    <property type="entry name" value="Cytochrom_C_asm"/>
    <property type="match status" value="1"/>
</dbReference>
<dbReference type="PANTHER" id="PTHR30071:SF15">
    <property type="entry name" value="PROTEIN HEMX"/>
    <property type="match status" value="1"/>
</dbReference>
<evidence type="ECO:0000256" key="2">
    <source>
        <dbReference type="ARBA" id="ARBA00022692"/>
    </source>
</evidence>